<organism evidence="1 2">
    <name type="scientific">Candidatus Anoxymicrobium japonicum</name>
    <dbReference type="NCBI Taxonomy" id="2013648"/>
    <lineage>
        <taxon>Bacteria</taxon>
        <taxon>Bacillati</taxon>
        <taxon>Actinomycetota</taxon>
        <taxon>Candidatus Geothermincolia</taxon>
        <taxon>Candidatus Geothermincolales</taxon>
        <taxon>Candidatus Anoxymicrobiaceae</taxon>
        <taxon>Candidatus Anoxymicrobium</taxon>
    </lineage>
</organism>
<dbReference type="NCBIfam" id="TIGR01687">
    <property type="entry name" value="moaD_arch"/>
    <property type="match status" value="1"/>
</dbReference>
<protein>
    <submittedName>
        <fullName evidence="1">Molybdopterin synthase sulfur carrier subunit</fullName>
    </submittedName>
</protein>
<dbReference type="AlphaFoldDB" id="A0A2N3G6D1"/>
<evidence type="ECO:0000313" key="1">
    <source>
        <dbReference type="EMBL" id="PKQ28277.1"/>
    </source>
</evidence>
<sequence>MPTIQFFAALRQIAGAREIEMEAGTVKEALERLSTDYGGRLDRYLRISTVLINGKNVAQRKGRRTKLEPDDVVSIFPPLGGG</sequence>
<proteinExistence type="predicted"/>
<accession>A0A2N3G6D1</accession>
<dbReference type="InterPro" id="IPR003749">
    <property type="entry name" value="ThiS/MoaD-like"/>
</dbReference>
<dbReference type="Pfam" id="PF02597">
    <property type="entry name" value="ThiS"/>
    <property type="match status" value="1"/>
</dbReference>
<evidence type="ECO:0000313" key="2">
    <source>
        <dbReference type="Proteomes" id="UP000233654"/>
    </source>
</evidence>
<reference evidence="1 2" key="1">
    <citation type="journal article" date="2017" name="ISME J.">
        <title>Potential for microbial H2 and metal transformations associated with novel bacteria and archaea in deep terrestrial subsurface sediments.</title>
        <authorList>
            <person name="Hernsdorf A.W."/>
            <person name="Amano Y."/>
            <person name="Miyakawa K."/>
            <person name="Ise K."/>
            <person name="Suzuki Y."/>
            <person name="Anantharaman K."/>
            <person name="Probst A."/>
            <person name="Burstein D."/>
            <person name="Thomas B.C."/>
            <person name="Banfield J.F."/>
        </authorList>
    </citation>
    <scope>NUCLEOTIDE SEQUENCE [LARGE SCALE GENOMIC DNA]</scope>
    <source>
        <strain evidence="1">HGW-Actinobacteria-3</strain>
    </source>
</reference>
<name>A0A2N3G6D1_9ACTN</name>
<gene>
    <name evidence="1" type="ORF">CVT63_03615</name>
</gene>
<dbReference type="EMBL" id="PHEX01000024">
    <property type="protein sequence ID" value="PKQ28277.1"/>
    <property type="molecule type" value="Genomic_DNA"/>
</dbReference>
<dbReference type="InterPro" id="IPR052045">
    <property type="entry name" value="Sulfur_Carrier/Prot_Modifier"/>
</dbReference>
<dbReference type="Proteomes" id="UP000233654">
    <property type="component" value="Unassembled WGS sequence"/>
</dbReference>
<dbReference type="InterPro" id="IPR016155">
    <property type="entry name" value="Mopterin_synth/thiamin_S_b"/>
</dbReference>
<dbReference type="InterPro" id="IPR012675">
    <property type="entry name" value="Beta-grasp_dom_sf"/>
</dbReference>
<dbReference type="Gene3D" id="3.10.20.30">
    <property type="match status" value="1"/>
</dbReference>
<dbReference type="PANTHER" id="PTHR38031">
    <property type="entry name" value="SULFUR CARRIER PROTEIN SLR0821-RELATED"/>
    <property type="match status" value="1"/>
</dbReference>
<comment type="caution">
    <text evidence="1">The sequence shown here is derived from an EMBL/GenBank/DDBJ whole genome shotgun (WGS) entry which is preliminary data.</text>
</comment>
<dbReference type="PANTHER" id="PTHR38031:SF1">
    <property type="entry name" value="SULFUR CARRIER PROTEIN CYSO"/>
    <property type="match status" value="1"/>
</dbReference>
<dbReference type="SUPFAM" id="SSF54285">
    <property type="entry name" value="MoaD/ThiS"/>
    <property type="match status" value="1"/>
</dbReference>
<dbReference type="InterPro" id="IPR010038">
    <property type="entry name" value="MoaD_arc-typ"/>
</dbReference>